<name>A0A8C0ZN74_CASCN</name>
<evidence type="ECO:0000313" key="1">
    <source>
        <dbReference type="Ensembl" id="ENSCCNP00000005496.1"/>
    </source>
</evidence>
<protein>
    <submittedName>
        <fullName evidence="1">Uncharacterized protein</fullName>
    </submittedName>
</protein>
<reference evidence="1" key="1">
    <citation type="submission" date="2023-09" db="UniProtKB">
        <authorList>
            <consortium name="Ensembl"/>
        </authorList>
    </citation>
    <scope>IDENTIFICATION</scope>
</reference>
<dbReference type="AlphaFoldDB" id="A0A8C0ZN74"/>
<sequence length="52" mass="5977">LLQLSTVLCQMKPVFRKLAPQLTQLYGKDVNFSSGAQDLMLQCYSNKNSRLW</sequence>
<accession>A0A8C0ZN74</accession>
<dbReference type="Ensembl" id="ENSCCNT00000007243.1">
    <property type="protein sequence ID" value="ENSCCNP00000005496.1"/>
    <property type="gene ID" value="ENSCCNG00000005847.1"/>
</dbReference>
<proteinExistence type="predicted"/>
<organism evidence="1">
    <name type="scientific">Castor canadensis</name>
    <name type="common">American beaver</name>
    <dbReference type="NCBI Taxonomy" id="51338"/>
    <lineage>
        <taxon>Eukaryota</taxon>
        <taxon>Metazoa</taxon>
        <taxon>Chordata</taxon>
        <taxon>Craniata</taxon>
        <taxon>Vertebrata</taxon>
        <taxon>Euteleostomi</taxon>
        <taxon>Mammalia</taxon>
        <taxon>Eutheria</taxon>
        <taxon>Euarchontoglires</taxon>
        <taxon>Glires</taxon>
        <taxon>Rodentia</taxon>
        <taxon>Castorimorpha</taxon>
        <taxon>Castoridae</taxon>
        <taxon>Castor</taxon>
    </lineage>
</organism>